<dbReference type="Proteomes" id="UP001295469">
    <property type="component" value="Chromosome A02"/>
</dbReference>
<feature type="region of interest" description="Disordered" evidence="1">
    <location>
        <begin position="63"/>
        <end position="82"/>
    </location>
</feature>
<reference evidence="2" key="1">
    <citation type="submission" date="2021-01" db="EMBL/GenBank/DDBJ databases">
        <authorList>
            <consortium name="Genoscope - CEA"/>
            <person name="William W."/>
        </authorList>
    </citation>
    <scope>NUCLEOTIDE SEQUENCE</scope>
</reference>
<gene>
    <name evidence="2" type="ORF">DARMORV10_A02P26640.1</name>
</gene>
<evidence type="ECO:0000256" key="1">
    <source>
        <dbReference type="SAM" id="MobiDB-lite"/>
    </source>
</evidence>
<proteinExistence type="predicted"/>
<dbReference type="AlphaFoldDB" id="A0A816X4Y7"/>
<evidence type="ECO:0000313" key="2">
    <source>
        <dbReference type="EMBL" id="CAF2141714.1"/>
    </source>
</evidence>
<sequence length="143" mass="15551">RQEGVNEGITTEGTDKELALEKRSGVVISDLIGELEATAGSLVKNLGCEGSKSHQEPLLTDWSLPQGRRHHSPPKTVRIDGKTISPGRFQVLQGIREEGEIPKEEGDGMELIQTETVGVVDVIEIMENTAVSVRTQGPNQNNR</sequence>
<name>A0A816X4Y7_BRANA</name>
<protein>
    <submittedName>
        <fullName evidence="2">(rape) hypothetical protein</fullName>
    </submittedName>
</protein>
<feature type="non-terminal residue" evidence="2">
    <location>
        <position position="1"/>
    </location>
</feature>
<organism evidence="2">
    <name type="scientific">Brassica napus</name>
    <name type="common">Rape</name>
    <dbReference type="NCBI Taxonomy" id="3708"/>
    <lineage>
        <taxon>Eukaryota</taxon>
        <taxon>Viridiplantae</taxon>
        <taxon>Streptophyta</taxon>
        <taxon>Embryophyta</taxon>
        <taxon>Tracheophyta</taxon>
        <taxon>Spermatophyta</taxon>
        <taxon>Magnoliopsida</taxon>
        <taxon>eudicotyledons</taxon>
        <taxon>Gunneridae</taxon>
        <taxon>Pentapetalae</taxon>
        <taxon>rosids</taxon>
        <taxon>malvids</taxon>
        <taxon>Brassicales</taxon>
        <taxon>Brassicaceae</taxon>
        <taxon>Brassiceae</taxon>
        <taxon>Brassica</taxon>
    </lineage>
</organism>
<feature type="non-terminal residue" evidence="2">
    <location>
        <position position="143"/>
    </location>
</feature>
<accession>A0A816X4Y7</accession>
<dbReference type="EMBL" id="HG994356">
    <property type="protein sequence ID" value="CAF2141714.1"/>
    <property type="molecule type" value="Genomic_DNA"/>
</dbReference>